<dbReference type="InterPro" id="IPR036388">
    <property type="entry name" value="WH-like_DNA-bd_sf"/>
</dbReference>
<sequence length="88" mass="10037">MKDKELESNLKALANRRRLAIVRFIKKKNETSVGDIAEEIKLSLKSTSRHLAVLFSAGILDREQRSLQVFYKLSPDIAEPVRRVVSTL</sequence>
<dbReference type="PANTHER" id="PTHR43132">
    <property type="entry name" value="ARSENICAL RESISTANCE OPERON REPRESSOR ARSR-RELATED"/>
    <property type="match status" value="1"/>
</dbReference>
<gene>
    <name evidence="5" type="ORF">A3C86_01630</name>
</gene>
<dbReference type="PANTHER" id="PTHR43132:SF2">
    <property type="entry name" value="ARSENICAL RESISTANCE OPERON REPRESSOR ARSR-RELATED"/>
    <property type="match status" value="1"/>
</dbReference>
<dbReference type="PROSITE" id="PS50987">
    <property type="entry name" value="HTH_ARSR_2"/>
    <property type="match status" value="1"/>
</dbReference>
<evidence type="ECO:0000256" key="3">
    <source>
        <dbReference type="ARBA" id="ARBA00023163"/>
    </source>
</evidence>
<dbReference type="CDD" id="cd00090">
    <property type="entry name" value="HTH_ARSR"/>
    <property type="match status" value="1"/>
</dbReference>
<comment type="caution">
    <text evidence="5">The sequence shown here is derived from an EMBL/GenBank/DDBJ whole genome shotgun (WGS) entry which is preliminary data.</text>
</comment>
<dbReference type="Gene3D" id="1.10.10.10">
    <property type="entry name" value="Winged helix-like DNA-binding domain superfamily/Winged helix DNA-binding domain"/>
    <property type="match status" value="1"/>
</dbReference>
<evidence type="ECO:0000259" key="4">
    <source>
        <dbReference type="PROSITE" id="PS50987"/>
    </source>
</evidence>
<evidence type="ECO:0000256" key="2">
    <source>
        <dbReference type="ARBA" id="ARBA00023125"/>
    </source>
</evidence>
<keyword evidence="1" id="KW-0805">Transcription regulation</keyword>
<keyword evidence="2" id="KW-0238">DNA-binding</keyword>
<dbReference type="Pfam" id="PF01022">
    <property type="entry name" value="HTH_5"/>
    <property type="match status" value="1"/>
</dbReference>
<feature type="domain" description="HTH arsR-type" evidence="4">
    <location>
        <begin position="1"/>
        <end position="88"/>
    </location>
</feature>
<dbReference type="PRINTS" id="PR00778">
    <property type="entry name" value="HTHARSR"/>
</dbReference>
<dbReference type="SUPFAM" id="SSF46785">
    <property type="entry name" value="Winged helix' DNA-binding domain"/>
    <property type="match status" value="1"/>
</dbReference>
<proteinExistence type="predicted"/>
<dbReference type="AlphaFoldDB" id="A0A1F6DGJ4"/>
<evidence type="ECO:0000313" key="6">
    <source>
        <dbReference type="Proteomes" id="UP000178042"/>
    </source>
</evidence>
<dbReference type="EMBL" id="MFLD01000013">
    <property type="protein sequence ID" value="OGG60533.1"/>
    <property type="molecule type" value="Genomic_DNA"/>
</dbReference>
<dbReference type="InterPro" id="IPR036390">
    <property type="entry name" value="WH_DNA-bd_sf"/>
</dbReference>
<evidence type="ECO:0000256" key="1">
    <source>
        <dbReference type="ARBA" id="ARBA00023015"/>
    </source>
</evidence>
<keyword evidence="3" id="KW-0804">Transcription</keyword>
<dbReference type="GO" id="GO:0003700">
    <property type="term" value="F:DNA-binding transcription factor activity"/>
    <property type="evidence" value="ECO:0007669"/>
    <property type="project" value="InterPro"/>
</dbReference>
<dbReference type="NCBIfam" id="NF033788">
    <property type="entry name" value="HTH_metalloreg"/>
    <property type="match status" value="1"/>
</dbReference>
<accession>A0A1F6DGJ4</accession>
<organism evidence="5 6">
    <name type="scientific">Candidatus Kaiserbacteria bacterium RIFCSPHIGHO2_02_FULL_49_16</name>
    <dbReference type="NCBI Taxonomy" id="1798490"/>
    <lineage>
        <taxon>Bacteria</taxon>
        <taxon>Candidatus Kaiseribacteriota</taxon>
    </lineage>
</organism>
<dbReference type="Proteomes" id="UP000178042">
    <property type="component" value="Unassembled WGS sequence"/>
</dbReference>
<protein>
    <recommendedName>
        <fullName evidence="4">HTH arsR-type domain-containing protein</fullName>
    </recommendedName>
</protein>
<dbReference type="InterPro" id="IPR051011">
    <property type="entry name" value="Metal_resp_trans_reg"/>
</dbReference>
<dbReference type="SMART" id="SM00418">
    <property type="entry name" value="HTH_ARSR"/>
    <property type="match status" value="1"/>
</dbReference>
<dbReference type="InterPro" id="IPR011991">
    <property type="entry name" value="ArsR-like_HTH"/>
</dbReference>
<dbReference type="GO" id="GO:0003677">
    <property type="term" value="F:DNA binding"/>
    <property type="evidence" value="ECO:0007669"/>
    <property type="project" value="UniProtKB-KW"/>
</dbReference>
<reference evidence="5 6" key="1">
    <citation type="journal article" date="2016" name="Nat. Commun.">
        <title>Thousands of microbial genomes shed light on interconnected biogeochemical processes in an aquifer system.</title>
        <authorList>
            <person name="Anantharaman K."/>
            <person name="Brown C.T."/>
            <person name="Hug L.A."/>
            <person name="Sharon I."/>
            <person name="Castelle C.J."/>
            <person name="Probst A.J."/>
            <person name="Thomas B.C."/>
            <person name="Singh A."/>
            <person name="Wilkins M.J."/>
            <person name="Karaoz U."/>
            <person name="Brodie E.L."/>
            <person name="Williams K.H."/>
            <person name="Hubbard S.S."/>
            <person name="Banfield J.F."/>
        </authorList>
    </citation>
    <scope>NUCLEOTIDE SEQUENCE [LARGE SCALE GENOMIC DNA]</scope>
</reference>
<evidence type="ECO:0000313" key="5">
    <source>
        <dbReference type="EMBL" id="OGG60533.1"/>
    </source>
</evidence>
<dbReference type="InterPro" id="IPR001845">
    <property type="entry name" value="HTH_ArsR_DNA-bd_dom"/>
</dbReference>
<name>A0A1F6DGJ4_9BACT</name>